<accession>A0A5C6D8F4</accession>
<dbReference type="OrthoDB" id="99887at2"/>
<evidence type="ECO:0008006" key="6">
    <source>
        <dbReference type="Google" id="ProtNLM"/>
    </source>
</evidence>
<dbReference type="Proteomes" id="UP000319143">
    <property type="component" value="Unassembled WGS sequence"/>
</dbReference>
<organism evidence="4 5">
    <name type="scientific">Novipirellula artificiosorum</name>
    <dbReference type="NCBI Taxonomy" id="2528016"/>
    <lineage>
        <taxon>Bacteria</taxon>
        <taxon>Pseudomonadati</taxon>
        <taxon>Planctomycetota</taxon>
        <taxon>Planctomycetia</taxon>
        <taxon>Pirellulales</taxon>
        <taxon>Pirellulaceae</taxon>
        <taxon>Novipirellula</taxon>
    </lineage>
</organism>
<proteinExistence type="predicted"/>
<evidence type="ECO:0000256" key="3">
    <source>
        <dbReference type="SAM" id="SignalP"/>
    </source>
</evidence>
<dbReference type="EMBL" id="SJPV01000018">
    <property type="protein sequence ID" value="TWU31139.1"/>
    <property type="molecule type" value="Genomic_DNA"/>
</dbReference>
<dbReference type="RefSeq" id="WP_146531029.1">
    <property type="nucleotide sequence ID" value="NZ_SJPV01000018.1"/>
</dbReference>
<feature type="signal peptide" evidence="3">
    <location>
        <begin position="1"/>
        <end position="20"/>
    </location>
</feature>
<name>A0A5C6D8F4_9BACT</name>
<gene>
    <name evidence="4" type="ORF">Poly41_63300</name>
</gene>
<dbReference type="InterPro" id="IPR029018">
    <property type="entry name" value="Hex-like_dom2"/>
</dbReference>
<evidence type="ECO:0000256" key="1">
    <source>
        <dbReference type="ARBA" id="ARBA00022801"/>
    </source>
</evidence>
<protein>
    <recommendedName>
        <fullName evidence="6">Beta-hexosaminidase bacterial type N-terminal domain-containing protein</fullName>
    </recommendedName>
</protein>
<keyword evidence="5" id="KW-1185">Reference proteome</keyword>
<evidence type="ECO:0000313" key="4">
    <source>
        <dbReference type="EMBL" id="TWU31139.1"/>
    </source>
</evidence>
<evidence type="ECO:0000313" key="5">
    <source>
        <dbReference type="Proteomes" id="UP000319143"/>
    </source>
</evidence>
<comment type="caution">
    <text evidence="4">The sequence shown here is derived from an EMBL/GenBank/DDBJ whole genome shotgun (WGS) entry which is preliminary data.</text>
</comment>
<dbReference type="SUPFAM" id="SSF55545">
    <property type="entry name" value="beta-N-acetylhexosaminidase-like domain"/>
    <property type="match status" value="1"/>
</dbReference>
<keyword evidence="2" id="KW-0175">Coiled coil</keyword>
<sequence length="713" mass="81186" precursor="true">MRVHTILCTLLLISTGTASGALQPQLEFANEEIQASLATRGEEAEVVFRVDDSLDLQAEGFMIRKNGAAIVVAGKDAGGAMYGGLDLAETIRSEGLAGVKDKTQNPYMQMRGVKFNIPLDVRTPSYSDVCDAAQENIPEMWSMEFWKSYIDTLAKYRYNYISLWSMHPFPSLVKTPEYPDVALDDVKRSRGPFKEYYSGLGVGWTGPEFQEDNLETVKEITMEEKIEFWRQVMTYGKSRNVDFYIVTWNIFDYGVNGKYGIDDDPENETTIDYFRQSVKALILTYPDLAGIGITTGENMAEKGVPRKQGELSPEAREDWMVKTYAAGTLDALEAQPGRKIRFIHRQHMTGADMVLEKMQPLIQHPDVDFIFSFKYAKAHVYSATRQPFHEEFVPTIQGKVKTIWTLRNDDVYLLRWGAPDFVRQFVKNIPYDVSQGYYYGHDGFINGREFTQLDHESPRQLEVQKHWLQWMLWGRMAYNPDYSNDRIIALLNARYPEVDGAALLDAWQKASMVYPRVTGFHWGSLDFMWYIEGMRGSSGYARQKGARTQSGFHDVNTFLNIPPHEYSGVQSIQDFVAGKDAQGQTPLSLADLIERDVEAAEETLKELGEVKDKELRLTIDDIKTVCEMGQYYADKIRGATYVALARESKDKVDKDKAVVALTRAADHYKAYVALVTANHTKEVWFNRVGTLNFKDQIEDAMLDIGFANEIEVK</sequence>
<keyword evidence="3" id="KW-0732">Signal</keyword>
<reference evidence="4 5" key="1">
    <citation type="submission" date="2019-02" db="EMBL/GenBank/DDBJ databases">
        <title>Deep-cultivation of Planctomycetes and their phenomic and genomic characterization uncovers novel biology.</title>
        <authorList>
            <person name="Wiegand S."/>
            <person name="Jogler M."/>
            <person name="Boedeker C."/>
            <person name="Pinto D."/>
            <person name="Vollmers J."/>
            <person name="Rivas-Marin E."/>
            <person name="Kohn T."/>
            <person name="Peeters S.H."/>
            <person name="Heuer A."/>
            <person name="Rast P."/>
            <person name="Oberbeckmann S."/>
            <person name="Bunk B."/>
            <person name="Jeske O."/>
            <person name="Meyerdierks A."/>
            <person name="Storesund J.E."/>
            <person name="Kallscheuer N."/>
            <person name="Luecker S."/>
            <person name="Lage O.M."/>
            <person name="Pohl T."/>
            <person name="Merkel B.J."/>
            <person name="Hornburger P."/>
            <person name="Mueller R.-W."/>
            <person name="Bruemmer F."/>
            <person name="Labrenz M."/>
            <person name="Spormann A.M."/>
            <person name="Op Den Camp H."/>
            <person name="Overmann J."/>
            <person name="Amann R."/>
            <person name="Jetten M.S.M."/>
            <person name="Mascher T."/>
            <person name="Medema M.H."/>
            <person name="Devos D.P."/>
            <person name="Kaster A.-K."/>
            <person name="Ovreas L."/>
            <person name="Rohde M."/>
            <person name="Galperin M.Y."/>
            <person name="Jogler C."/>
        </authorList>
    </citation>
    <scope>NUCLEOTIDE SEQUENCE [LARGE SCALE GENOMIC DNA]</scope>
    <source>
        <strain evidence="4 5">Poly41</strain>
    </source>
</reference>
<dbReference type="AlphaFoldDB" id="A0A5C6D8F4"/>
<feature type="chain" id="PRO_5023039577" description="Beta-hexosaminidase bacterial type N-terminal domain-containing protein" evidence="3">
    <location>
        <begin position="21"/>
        <end position="713"/>
    </location>
</feature>
<dbReference type="GO" id="GO:0005975">
    <property type="term" value="P:carbohydrate metabolic process"/>
    <property type="evidence" value="ECO:0007669"/>
    <property type="project" value="UniProtKB-ARBA"/>
</dbReference>
<evidence type="ECO:0000256" key="2">
    <source>
        <dbReference type="SAM" id="Coils"/>
    </source>
</evidence>
<feature type="coiled-coil region" evidence="2">
    <location>
        <begin position="590"/>
        <end position="617"/>
    </location>
</feature>
<dbReference type="GO" id="GO:0016787">
    <property type="term" value="F:hydrolase activity"/>
    <property type="evidence" value="ECO:0007669"/>
    <property type="project" value="UniProtKB-KW"/>
</dbReference>
<keyword evidence="1" id="KW-0378">Hydrolase</keyword>